<name>A0A5E4M4G2_9HEMI</name>
<dbReference type="GO" id="GO:0008270">
    <property type="term" value="F:zinc ion binding"/>
    <property type="evidence" value="ECO:0007669"/>
    <property type="project" value="InterPro"/>
</dbReference>
<gene>
    <name evidence="6" type="ORF">CINCED_3A021049</name>
</gene>
<dbReference type="Gene3D" id="1.25.50.20">
    <property type="match status" value="1"/>
</dbReference>
<dbReference type="Pfam" id="PF17900">
    <property type="entry name" value="Peptidase_M1_N"/>
    <property type="match status" value="1"/>
</dbReference>
<keyword evidence="6" id="KW-0645">Protease</keyword>
<dbReference type="GO" id="GO:0006508">
    <property type="term" value="P:proteolysis"/>
    <property type="evidence" value="ECO:0007669"/>
    <property type="project" value="TreeGrafter"/>
</dbReference>
<proteinExistence type="inferred from homology"/>
<feature type="domain" description="ERAP1-like C-terminal" evidence="4">
    <location>
        <begin position="623"/>
        <end position="924"/>
    </location>
</feature>
<comment type="similarity">
    <text evidence="1">Belongs to the peptidase M1 family.</text>
</comment>
<accession>A0A5E4M4G2</accession>
<dbReference type="InterPro" id="IPR024571">
    <property type="entry name" value="ERAP1-like_C_dom"/>
</dbReference>
<dbReference type="Proteomes" id="UP000325440">
    <property type="component" value="Unassembled WGS sequence"/>
</dbReference>
<dbReference type="GO" id="GO:0043171">
    <property type="term" value="P:peptide catabolic process"/>
    <property type="evidence" value="ECO:0007669"/>
    <property type="project" value="TreeGrafter"/>
</dbReference>
<dbReference type="GO" id="GO:0070006">
    <property type="term" value="F:metalloaminopeptidase activity"/>
    <property type="evidence" value="ECO:0007669"/>
    <property type="project" value="TreeGrafter"/>
</dbReference>
<dbReference type="Gene3D" id="2.60.40.1910">
    <property type="match status" value="1"/>
</dbReference>
<reference evidence="6 7" key="1">
    <citation type="submission" date="2019-08" db="EMBL/GenBank/DDBJ databases">
        <authorList>
            <person name="Alioto T."/>
            <person name="Alioto T."/>
            <person name="Gomez Garrido J."/>
        </authorList>
    </citation>
    <scope>NUCLEOTIDE SEQUENCE [LARGE SCALE GENOMIC DNA]</scope>
</reference>
<dbReference type="SUPFAM" id="SSF55486">
    <property type="entry name" value="Metalloproteases ('zincins'), catalytic domain"/>
    <property type="match status" value="1"/>
</dbReference>
<dbReference type="Pfam" id="PF11838">
    <property type="entry name" value="ERAP1_C"/>
    <property type="match status" value="1"/>
</dbReference>
<dbReference type="EMBL" id="CABPRJ010000015">
    <property type="protein sequence ID" value="VVC25573.1"/>
    <property type="molecule type" value="Genomic_DNA"/>
</dbReference>
<dbReference type="GO" id="GO:0005615">
    <property type="term" value="C:extracellular space"/>
    <property type="evidence" value="ECO:0007669"/>
    <property type="project" value="TreeGrafter"/>
</dbReference>
<protein>
    <submittedName>
        <fullName evidence="6">ERAP1-like C-terminal domain,Peptidase M1, membrane alanine aminopeptidase, N-terminal</fullName>
    </submittedName>
</protein>
<dbReference type="GO" id="GO:0005737">
    <property type="term" value="C:cytoplasm"/>
    <property type="evidence" value="ECO:0007669"/>
    <property type="project" value="TreeGrafter"/>
</dbReference>
<feature type="domain" description="Aminopeptidase N-like N-terminal" evidence="5">
    <location>
        <begin position="86"/>
        <end position="286"/>
    </location>
</feature>
<feature type="transmembrane region" description="Helical" evidence="2">
    <location>
        <begin position="39"/>
        <end position="59"/>
    </location>
</feature>
<dbReference type="InterPro" id="IPR042097">
    <property type="entry name" value="Aminopeptidase_N-like_N_sf"/>
</dbReference>
<dbReference type="PANTHER" id="PTHR11533">
    <property type="entry name" value="PROTEASE M1 ZINC METALLOPROTEASE"/>
    <property type="match status" value="1"/>
</dbReference>
<evidence type="ECO:0000256" key="1">
    <source>
        <dbReference type="ARBA" id="ARBA00010136"/>
    </source>
</evidence>
<keyword evidence="6" id="KW-0031">Aminopeptidase</keyword>
<evidence type="ECO:0000256" key="2">
    <source>
        <dbReference type="SAM" id="Phobius"/>
    </source>
</evidence>
<dbReference type="GO" id="GO:0016020">
    <property type="term" value="C:membrane"/>
    <property type="evidence" value="ECO:0007669"/>
    <property type="project" value="TreeGrafter"/>
</dbReference>
<dbReference type="Pfam" id="PF01433">
    <property type="entry name" value="Peptidase_M1"/>
    <property type="match status" value="1"/>
</dbReference>
<feature type="domain" description="Peptidase M1 membrane alanine aminopeptidase" evidence="3">
    <location>
        <begin position="332"/>
        <end position="550"/>
    </location>
</feature>
<dbReference type="InterPro" id="IPR014782">
    <property type="entry name" value="Peptidase_M1_dom"/>
</dbReference>
<dbReference type="InterPro" id="IPR045357">
    <property type="entry name" value="Aminopeptidase_N-like_N"/>
</dbReference>
<sequence>MATVQARHRGHNIPDGGMTTFNEIEYDREGGVFLNRIRLILLSVIVFLLIVFSVFVGRYTAQLQFRQVLDLEAKDIQISFLAIEPDGYKVEFEPKLFNDEGKIIWADVIYHGRVEAIFRPKIDTAVISLHFGLLKIVGNPILKRRLSMETSTEQVLRDVFEYKIDTEVNPVKETLTVTTRENMRSGHFYSLFINFTGNISKIPEKGGFFKVIFYDRKLNKIFWYVATKLAPQGARHLLPCVDGQTHKAFFEVSVVRKNGTSVIFNTKLQTTEQYNGDLLIDRFEKTGLVRPDSLGLFMSNFKSQSLKKKNFVELVVWTFTPIESFSLLNEVLPNTLVFMGTYLETDFPTKKLDIVIVPRDEIGSAESPGLIVINDKVLENKSGMSIAQYQDTVETLIEHIIRQWLMPMQVVDQSSTEEKWLFDAIANFLRIVNSDNILPGWNLEARFQLDNIQPVMFYDSFTNSKSLSDIGYRSNKFKYISSHKGTSILRMLNYTFTEDIFKQTLREYIHTEIYKYNDAASFWKLLDDNVRLKSTKIPKNLDVFQIVNSWTRNKNYPLITVEVQGDDIILKQFRFNYNQTIPTDEWIIPVTLTSGMAYSTTIWMENSKEVRVPGYNLASNGSWILANQHQTGYYRVIYRDNLLGRILHEFKTGNSFDPYTVGHVVGDIFEGALTGIIKFIDGLEFLKNFIENAGPYYGHWNPIINAFNKIEMVLKGTKEHDSYLTYTSVVAKTAYNVFNKAEVNNSDLIFGMIEMLCFVGRAELDEYVLKVKEKYKSWKNGTNTNPFWPNYRRAAYCTILQYASVEDHRFFIRKYIHSKWTPDRKTLAKSFSCSRNTQFLTWILTFDGLHSEDMSDVWISMADNPISGPFVFYFFQNNWEKLYEDYADVNINLLSTMLLAAIRGLNTDIDLEMLQMFTEKHFSDIAENKKHPALLEVLYLEKEILKQKIWWRKTYESVIGNWLWNEILNDSKSIDKKQSIDVKKSETDRNDSVTNTSTINVSQTKSINEKFVTSTKLNATTPVTQAEIPTSISFEKTNSEKKIQASSSIVTSPITTINENVLTTTFEKDGGYEIGPVAVVENTNPARSTEPTEVVNSNNNVNKTDFIALPKLKLNQKIILI</sequence>
<keyword evidence="6" id="KW-0378">Hydrolase</keyword>
<keyword evidence="2" id="KW-1133">Transmembrane helix</keyword>
<dbReference type="OrthoDB" id="10031169at2759"/>
<keyword evidence="2" id="KW-0472">Membrane</keyword>
<dbReference type="GO" id="GO:0042277">
    <property type="term" value="F:peptide binding"/>
    <property type="evidence" value="ECO:0007669"/>
    <property type="project" value="TreeGrafter"/>
</dbReference>
<dbReference type="AlphaFoldDB" id="A0A5E4M4G2"/>
<dbReference type="InterPro" id="IPR027268">
    <property type="entry name" value="Peptidase_M4/M1_CTD_sf"/>
</dbReference>
<dbReference type="Gene3D" id="1.10.390.10">
    <property type="entry name" value="Neutral Protease Domain 2"/>
    <property type="match status" value="1"/>
</dbReference>
<evidence type="ECO:0000313" key="6">
    <source>
        <dbReference type="EMBL" id="VVC25573.1"/>
    </source>
</evidence>
<evidence type="ECO:0000259" key="4">
    <source>
        <dbReference type="Pfam" id="PF11838"/>
    </source>
</evidence>
<keyword evidence="2" id="KW-0812">Transmembrane</keyword>
<dbReference type="PANTHER" id="PTHR11533:SF299">
    <property type="entry name" value="AMINOPEPTIDASE"/>
    <property type="match status" value="1"/>
</dbReference>
<evidence type="ECO:0000313" key="7">
    <source>
        <dbReference type="Proteomes" id="UP000325440"/>
    </source>
</evidence>
<evidence type="ECO:0000259" key="3">
    <source>
        <dbReference type="Pfam" id="PF01433"/>
    </source>
</evidence>
<dbReference type="InterPro" id="IPR050344">
    <property type="entry name" value="Peptidase_M1_aminopeptidases"/>
</dbReference>
<dbReference type="SUPFAM" id="SSF63737">
    <property type="entry name" value="Leukotriene A4 hydrolase N-terminal domain"/>
    <property type="match status" value="1"/>
</dbReference>
<evidence type="ECO:0000259" key="5">
    <source>
        <dbReference type="Pfam" id="PF17900"/>
    </source>
</evidence>
<dbReference type="Gene3D" id="2.60.40.1730">
    <property type="entry name" value="tricorn interacting facor f3 domain"/>
    <property type="match status" value="1"/>
</dbReference>
<organism evidence="6 7">
    <name type="scientific">Cinara cedri</name>
    <dbReference type="NCBI Taxonomy" id="506608"/>
    <lineage>
        <taxon>Eukaryota</taxon>
        <taxon>Metazoa</taxon>
        <taxon>Ecdysozoa</taxon>
        <taxon>Arthropoda</taxon>
        <taxon>Hexapoda</taxon>
        <taxon>Insecta</taxon>
        <taxon>Pterygota</taxon>
        <taxon>Neoptera</taxon>
        <taxon>Paraneoptera</taxon>
        <taxon>Hemiptera</taxon>
        <taxon>Sternorrhyncha</taxon>
        <taxon>Aphidomorpha</taxon>
        <taxon>Aphidoidea</taxon>
        <taxon>Aphididae</taxon>
        <taxon>Lachninae</taxon>
        <taxon>Cinara</taxon>
    </lineage>
</organism>
<keyword evidence="7" id="KW-1185">Reference proteome</keyword>